<protein>
    <submittedName>
        <fullName evidence="2">DNA-binding helix-turn-helix protein</fullName>
    </submittedName>
</protein>
<name>A0A136Q2I4_9FIRM</name>
<keyword evidence="3" id="KW-1185">Reference proteome</keyword>
<proteinExistence type="predicted"/>
<dbReference type="InterPro" id="IPR001387">
    <property type="entry name" value="Cro/C1-type_HTH"/>
</dbReference>
<dbReference type="PROSITE" id="PS50943">
    <property type="entry name" value="HTH_CROC1"/>
    <property type="match status" value="1"/>
</dbReference>
<gene>
    <name evidence="2" type="ORF">HMPREF3293_02116</name>
</gene>
<dbReference type="KEGG" id="cmiu:B1H56_04685"/>
<dbReference type="InterPro" id="IPR010982">
    <property type="entry name" value="Lambda_DNA-bd_dom_sf"/>
</dbReference>
<organism evidence="2 3">
    <name type="scientific">Christensenella minuta</name>
    <dbReference type="NCBI Taxonomy" id="626937"/>
    <lineage>
        <taxon>Bacteria</taxon>
        <taxon>Bacillati</taxon>
        <taxon>Bacillota</taxon>
        <taxon>Clostridia</taxon>
        <taxon>Christensenellales</taxon>
        <taxon>Christensenellaceae</taxon>
        <taxon>Christensenella</taxon>
    </lineage>
</organism>
<evidence type="ECO:0000313" key="2">
    <source>
        <dbReference type="EMBL" id="KXK64871.1"/>
    </source>
</evidence>
<evidence type="ECO:0000313" key="3">
    <source>
        <dbReference type="Proteomes" id="UP000070366"/>
    </source>
</evidence>
<reference evidence="2 3" key="1">
    <citation type="submission" date="2016-02" db="EMBL/GenBank/DDBJ databases">
        <authorList>
            <person name="Wen L."/>
            <person name="He K."/>
            <person name="Yang H."/>
        </authorList>
    </citation>
    <scope>NUCLEOTIDE SEQUENCE [LARGE SCALE GENOMIC DNA]</scope>
    <source>
        <strain evidence="2 3">DSM 22607</strain>
    </source>
</reference>
<dbReference type="AlphaFoldDB" id="A0A136Q2I4"/>
<comment type="caution">
    <text evidence="2">The sequence shown here is derived from an EMBL/GenBank/DDBJ whole genome shotgun (WGS) entry which is preliminary data.</text>
</comment>
<dbReference type="Gene3D" id="1.10.260.40">
    <property type="entry name" value="lambda repressor-like DNA-binding domains"/>
    <property type="match status" value="1"/>
</dbReference>
<dbReference type="OrthoDB" id="9785138at2"/>
<accession>A0A136Q2I4</accession>
<feature type="domain" description="HTH cro/C1-type" evidence="1">
    <location>
        <begin position="7"/>
        <end position="61"/>
    </location>
</feature>
<dbReference type="Proteomes" id="UP000070366">
    <property type="component" value="Unassembled WGS sequence"/>
</dbReference>
<dbReference type="RefSeq" id="WP_066518404.1">
    <property type="nucleotide sequence ID" value="NZ_CABMOF010000001.1"/>
</dbReference>
<dbReference type="EMBL" id="LSZW01000063">
    <property type="protein sequence ID" value="KXK64871.1"/>
    <property type="molecule type" value="Genomic_DNA"/>
</dbReference>
<sequence>MTTGENIKKFRLMRKMSQKELGVQAGMSESAIRNYELGNRTPSKKRLEQIAGSLKVDVNALTDHQIESRDELLHFLFYLEDRYGYGIRFVDGIYYIALTDQSNDVPQYKRPPASVFSAWYEEYEKLKDGSISKEEYDEWRNNYPLSTTDYYSFINQAKESNE</sequence>
<dbReference type="SMART" id="SM00530">
    <property type="entry name" value="HTH_XRE"/>
    <property type="match status" value="1"/>
</dbReference>
<keyword evidence="2" id="KW-0238">DNA-binding</keyword>
<dbReference type="CDD" id="cd00093">
    <property type="entry name" value="HTH_XRE"/>
    <property type="match status" value="1"/>
</dbReference>
<dbReference type="STRING" id="626937.HMPREF3293_02116"/>
<dbReference type="GO" id="GO:0003677">
    <property type="term" value="F:DNA binding"/>
    <property type="evidence" value="ECO:0007669"/>
    <property type="project" value="UniProtKB-KW"/>
</dbReference>
<dbReference type="Pfam" id="PF01381">
    <property type="entry name" value="HTH_3"/>
    <property type="match status" value="1"/>
</dbReference>
<evidence type="ECO:0000259" key="1">
    <source>
        <dbReference type="PROSITE" id="PS50943"/>
    </source>
</evidence>
<dbReference type="SUPFAM" id="SSF47413">
    <property type="entry name" value="lambda repressor-like DNA-binding domains"/>
    <property type="match status" value="1"/>
</dbReference>
<dbReference type="PATRIC" id="fig|626937.4.peg.2088"/>